<keyword evidence="1" id="KW-0812">Transmembrane</keyword>
<dbReference type="PANTHER" id="PTHR30221:SF1">
    <property type="entry name" value="SMALL-CONDUCTANCE MECHANOSENSITIVE CHANNEL"/>
    <property type="match status" value="1"/>
</dbReference>
<dbReference type="EMBL" id="MHUT01000013">
    <property type="protein sequence ID" value="OHA80873.1"/>
    <property type="molecule type" value="Genomic_DNA"/>
</dbReference>
<dbReference type="InterPro" id="IPR008910">
    <property type="entry name" value="MSC_TM_helix"/>
</dbReference>
<keyword evidence="1" id="KW-1133">Transmembrane helix</keyword>
<feature type="transmembrane region" description="Helical" evidence="1">
    <location>
        <begin position="29"/>
        <end position="46"/>
    </location>
</feature>
<evidence type="ECO:0000256" key="1">
    <source>
        <dbReference type="SAM" id="Phobius"/>
    </source>
</evidence>
<comment type="caution">
    <text evidence="2">The sequence shown here is derived from an EMBL/GenBank/DDBJ whole genome shotgun (WGS) entry which is preliminary data.</text>
</comment>
<dbReference type="PANTHER" id="PTHR30221">
    <property type="entry name" value="SMALL-CONDUCTANCE MECHANOSENSITIVE CHANNEL"/>
    <property type="match status" value="1"/>
</dbReference>
<dbReference type="AlphaFoldDB" id="A0A1G2S6Y8"/>
<evidence type="ECO:0000313" key="3">
    <source>
        <dbReference type="Proteomes" id="UP000179118"/>
    </source>
</evidence>
<keyword evidence="1" id="KW-0472">Membrane</keyword>
<gene>
    <name evidence="2" type="ORF">A3D51_00985</name>
</gene>
<evidence type="ECO:0000313" key="2">
    <source>
        <dbReference type="EMBL" id="OHA80873.1"/>
    </source>
</evidence>
<feature type="transmembrane region" description="Helical" evidence="1">
    <location>
        <begin position="117"/>
        <end position="138"/>
    </location>
</feature>
<dbReference type="Proteomes" id="UP000179118">
    <property type="component" value="Unassembled WGS sequence"/>
</dbReference>
<accession>A0A1G2S6Y8</accession>
<reference evidence="2 3" key="1">
    <citation type="journal article" date="2016" name="Nat. Commun.">
        <title>Thousands of microbial genomes shed light on interconnected biogeochemical processes in an aquifer system.</title>
        <authorList>
            <person name="Anantharaman K."/>
            <person name="Brown C.T."/>
            <person name="Hug L.A."/>
            <person name="Sharon I."/>
            <person name="Castelle C.J."/>
            <person name="Probst A.J."/>
            <person name="Thomas B.C."/>
            <person name="Singh A."/>
            <person name="Wilkins M.J."/>
            <person name="Karaoz U."/>
            <person name="Brodie E.L."/>
            <person name="Williams K.H."/>
            <person name="Hubbard S.S."/>
            <person name="Banfield J.F."/>
        </authorList>
    </citation>
    <scope>NUCLEOTIDE SEQUENCE [LARGE SCALE GENOMIC DNA]</scope>
</reference>
<dbReference type="Gene3D" id="1.10.287.1260">
    <property type="match status" value="2"/>
</dbReference>
<proteinExistence type="predicted"/>
<feature type="transmembrane region" description="Helical" evidence="1">
    <location>
        <begin position="83"/>
        <end position="105"/>
    </location>
</feature>
<name>A0A1G2S6Y8_9BACT</name>
<feature type="transmembrane region" description="Helical" evidence="1">
    <location>
        <begin position="158"/>
        <end position="178"/>
    </location>
</feature>
<feature type="transmembrane region" description="Helical" evidence="1">
    <location>
        <begin position="190"/>
        <end position="209"/>
    </location>
</feature>
<dbReference type="InterPro" id="IPR045275">
    <property type="entry name" value="MscS_archaea/bacteria_type"/>
</dbReference>
<evidence type="ECO:0008006" key="4">
    <source>
        <dbReference type="Google" id="ProtNLM"/>
    </source>
</evidence>
<dbReference type="GO" id="GO:0008381">
    <property type="term" value="F:mechanosensitive monoatomic ion channel activity"/>
    <property type="evidence" value="ECO:0007669"/>
    <property type="project" value="InterPro"/>
</dbReference>
<sequence>MPIISDWGEQLSGAFTGIGVQALQFLPKLLLAIIIFIAGWVVGSVLSDVVSKIVKAIKVDAILESAGARGLLEKAGFNLNTGAFLGGLVKWFIIIVFLVAALDILKLEAVNTFLTNVVLGYIPQVIVATLILVVAAVLADLTQKVLTGGARALDSKSAGFVGGVARWAIWVVAILAALNQLGIAGQMMQTLFTGLVAMLAIAGGLAFGLGGKDAAARYIEKLREDISNRR</sequence>
<dbReference type="Pfam" id="PF05552">
    <property type="entry name" value="MS_channel_1st_1"/>
    <property type="match status" value="2"/>
</dbReference>
<protein>
    <recommendedName>
        <fullName evidence="4">Small-conductance mechanosensitive ion channel</fullName>
    </recommendedName>
</protein>
<organism evidence="2 3">
    <name type="scientific">Candidatus Yonathbacteria bacterium RIFCSPHIGHO2_02_FULL_44_14</name>
    <dbReference type="NCBI Taxonomy" id="1802724"/>
    <lineage>
        <taxon>Bacteria</taxon>
        <taxon>Candidatus Yonathiibacteriota</taxon>
    </lineage>
</organism>